<proteinExistence type="inferred from homology"/>
<evidence type="ECO:0000313" key="15">
    <source>
        <dbReference type="Proteomes" id="UP000087171"/>
    </source>
</evidence>
<evidence type="ECO:0000256" key="5">
    <source>
        <dbReference type="ARBA" id="ARBA00022692"/>
    </source>
</evidence>
<reference evidence="16" key="2">
    <citation type="submission" date="2025-08" db="UniProtKB">
        <authorList>
            <consortium name="RefSeq"/>
        </authorList>
    </citation>
    <scope>IDENTIFICATION</scope>
    <source>
        <tissue evidence="16">Etiolated seedlings</tissue>
    </source>
</reference>
<feature type="transmembrane region" description="Helical" evidence="13">
    <location>
        <begin position="242"/>
        <end position="261"/>
    </location>
</feature>
<feature type="domain" description="Sodium/calcium exchanger membrane region" evidence="14">
    <location>
        <begin position="116"/>
        <end position="260"/>
    </location>
</feature>
<dbReference type="Pfam" id="PF01699">
    <property type="entry name" value="Na_Ca_ex"/>
    <property type="match status" value="2"/>
</dbReference>
<dbReference type="PANTHER" id="PTHR12266">
    <property type="entry name" value="NA+/CA2+ K+ INDEPENDENT EXCHANGER"/>
    <property type="match status" value="1"/>
</dbReference>
<keyword evidence="4" id="KW-0633">Potassium transport</keyword>
<dbReference type="GO" id="GO:0015297">
    <property type="term" value="F:antiporter activity"/>
    <property type="evidence" value="ECO:0007669"/>
    <property type="project" value="UniProtKB-KW"/>
</dbReference>
<dbReference type="Proteomes" id="UP000087171">
    <property type="component" value="Chromosome Ca3"/>
</dbReference>
<evidence type="ECO:0000256" key="13">
    <source>
        <dbReference type="SAM" id="Phobius"/>
    </source>
</evidence>
<feature type="transmembrane region" description="Helical" evidence="13">
    <location>
        <begin position="181"/>
        <end position="205"/>
    </location>
</feature>
<dbReference type="KEGG" id="cam:101498362"/>
<keyword evidence="7 13" id="KW-1133">Transmembrane helix</keyword>
<dbReference type="InterPro" id="IPR004837">
    <property type="entry name" value="NaCa_Exmemb"/>
</dbReference>
<gene>
    <name evidence="16" type="primary">LOC101498362</name>
</gene>
<evidence type="ECO:0000256" key="12">
    <source>
        <dbReference type="SAM" id="MobiDB-lite"/>
    </source>
</evidence>
<dbReference type="Gene3D" id="1.20.1420.30">
    <property type="entry name" value="NCX, central ion-binding region"/>
    <property type="match status" value="2"/>
</dbReference>
<evidence type="ECO:0000256" key="2">
    <source>
        <dbReference type="ARBA" id="ARBA00022448"/>
    </source>
</evidence>
<feature type="transmembrane region" description="Helical" evidence="13">
    <location>
        <begin position="217"/>
        <end position="236"/>
    </location>
</feature>
<feature type="transmembrane region" description="Helical" evidence="13">
    <location>
        <begin position="15"/>
        <end position="37"/>
    </location>
</feature>
<evidence type="ECO:0000256" key="11">
    <source>
        <dbReference type="ARBA" id="ARBA00038187"/>
    </source>
</evidence>
<evidence type="ECO:0000256" key="10">
    <source>
        <dbReference type="ARBA" id="ARBA00023201"/>
    </source>
</evidence>
<dbReference type="InterPro" id="IPR051359">
    <property type="entry name" value="CaCA_antiporter"/>
</dbReference>
<organism evidence="15 16">
    <name type="scientific">Cicer arietinum</name>
    <name type="common">Chickpea</name>
    <name type="synonym">Garbanzo</name>
    <dbReference type="NCBI Taxonomy" id="3827"/>
    <lineage>
        <taxon>Eukaryota</taxon>
        <taxon>Viridiplantae</taxon>
        <taxon>Streptophyta</taxon>
        <taxon>Embryophyta</taxon>
        <taxon>Tracheophyta</taxon>
        <taxon>Spermatophyta</taxon>
        <taxon>Magnoliopsida</taxon>
        <taxon>eudicotyledons</taxon>
        <taxon>Gunneridae</taxon>
        <taxon>Pentapetalae</taxon>
        <taxon>rosids</taxon>
        <taxon>fabids</taxon>
        <taxon>Fabales</taxon>
        <taxon>Fabaceae</taxon>
        <taxon>Papilionoideae</taxon>
        <taxon>50 kb inversion clade</taxon>
        <taxon>NPAAA clade</taxon>
        <taxon>Hologalegina</taxon>
        <taxon>IRL clade</taxon>
        <taxon>Cicereae</taxon>
        <taxon>Cicer</taxon>
    </lineage>
</organism>
<keyword evidence="3" id="KW-0050">Antiport</keyword>
<evidence type="ECO:0000256" key="8">
    <source>
        <dbReference type="ARBA" id="ARBA00023053"/>
    </source>
</evidence>
<protein>
    <submittedName>
        <fullName evidence="16">Cation/calcium exchanger 2-like</fullName>
    </submittedName>
</protein>
<feature type="transmembrane region" description="Helical" evidence="13">
    <location>
        <begin position="561"/>
        <end position="582"/>
    </location>
</feature>
<feature type="transmembrane region" description="Helical" evidence="13">
    <location>
        <begin position="424"/>
        <end position="441"/>
    </location>
</feature>
<evidence type="ECO:0000256" key="3">
    <source>
        <dbReference type="ARBA" id="ARBA00022449"/>
    </source>
</evidence>
<name>A0A1S2XR42_CICAR</name>
<dbReference type="PANTHER" id="PTHR12266:SF18">
    <property type="entry name" value="CATION_CALCIUM EXCHANGER 2"/>
    <property type="match status" value="1"/>
</dbReference>
<evidence type="ECO:0000256" key="9">
    <source>
        <dbReference type="ARBA" id="ARBA00023136"/>
    </source>
</evidence>
<dbReference type="OrthoDB" id="407410at2759"/>
<feature type="region of interest" description="Disordered" evidence="12">
    <location>
        <begin position="269"/>
        <end position="288"/>
    </location>
</feature>
<feature type="transmembrane region" description="Helical" evidence="13">
    <location>
        <begin position="535"/>
        <end position="555"/>
    </location>
</feature>
<comment type="subcellular location">
    <subcellularLocation>
        <location evidence="1">Membrane</location>
        <topology evidence="1">Multi-pass membrane protein</topology>
    </subcellularLocation>
</comment>
<evidence type="ECO:0000313" key="16">
    <source>
        <dbReference type="RefSeq" id="XP_004493219.1"/>
    </source>
</evidence>
<dbReference type="AlphaFoldDB" id="A0A1S2XR42"/>
<keyword evidence="10" id="KW-0406">Ion transport</keyword>
<feature type="transmembrane region" description="Helical" evidence="13">
    <location>
        <begin position="394"/>
        <end position="412"/>
    </location>
</feature>
<dbReference type="GeneID" id="101498362"/>
<reference evidence="15" key="1">
    <citation type="journal article" date="2013" name="Nat. Biotechnol.">
        <title>Draft genome sequence of chickpea (Cicer arietinum) provides a resource for trait improvement.</title>
        <authorList>
            <person name="Varshney R.K."/>
            <person name="Song C."/>
            <person name="Saxena R.K."/>
            <person name="Azam S."/>
            <person name="Yu S."/>
            <person name="Sharpe A.G."/>
            <person name="Cannon S."/>
            <person name="Baek J."/>
            <person name="Rosen B.D."/>
            <person name="Tar'an B."/>
            <person name="Millan T."/>
            <person name="Zhang X."/>
            <person name="Ramsay L.D."/>
            <person name="Iwata A."/>
            <person name="Wang Y."/>
            <person name="Nelson W."/>
            <person name="Farmer A.D."/>
            <person name="Gaur P.M."/>
            <person name="Soderlund C."/>
            <person name="Penmetsa R.V."/>
            <person name="Xu C."/>
            <person name="Bharti A.K."/>
            <person name="He W."/>
            <person name="Winter P."/>
            <person name="Zhao S."/>
            <person name="Hane J.K."/>
            <person name="Carrasquilla-Garcia N."/>
            <person name="Condie J.A."/>
            <person name="Upadhyaya H.D."/>
            <person name="Luo M.C."/>
            <person name="Thudi M."/>
            <person name="Gowda C.L."/>
            <person name="Singh N.P."/>
            <person name="Lichtenzveig J."/>
            <person name="Gali K.K."/>
            <person name="Rubio J."/>
            <person name="Nadarajan N."/>
            <person name="Dolezel J."/>
            <person name="Bansal K.C."/>
            <person name="Xu X."/>
            <person name="Edwards D."/>
            <person name="Zhang G."/>
            <person name="Kahl G."/>
            <person name="Gil J."/>
            <person name="Singh K.B."/>
            <person name="Datta S.K."/>
            <person name="Jackson S.A."/>
            <person name="Wang J."/>
            <person name="Cook D.R."/>
        </authorList>
    </citation>
    <scope>NUCLEOTIDE SEQUENCE [LARGE SCALE GENOMIC DNA]</scope>
    <source>
        <strain evidence="15">cv. CDC Frontier</strain>
    </source>
</reference>
<evidence type="ECO:0000256" key="6">
    <source>
        <dbReference type="ARBA" id="ARBA00022958"/>
    </source>
</evidence>
<keyword evidence="5 13" id="KW-0812">Transmembrane</keyword>
<keyword evidence="9 13" id="KW-0472">Membrane</keyword>
<dbReference type="PaxDb" id="3827-XP_004493219.1"/>
<keyword evidence="8" id="KW-0915">Sodium</keyword>
<dbReference type="GO" id="GO:0006814">
    <property type="term" value="P:sodium ion transport"/>
    <property type="evidence" value="ECO:0007669"/>
    <property type="project" value="UniProtKB-KW"/>
</dbReference>
<evidence type="ECO:0000256" key="7">
    <source>
        <dbReference type="ARBA" id="ARBA00022989"/>
    </source>
</evidence>
<keyword evidence="10" id="KW-0739">Sodium transport</keyword>
<dbReference type="GO" id="GO:0008324">
    <property type="term" value="F:monoatomic cation transmembrane transporter activity"/>
    <property type="evidence" value="ECO:0007669"/>
    <property type="project" value="TreeGrafter"/>
</dbReference>
<keyword evidence="15" id="KW-1185">Reference proteome</keyword>
<feature type="domain" description="Sodium/calcium exchanger membrane region" evidence="14">
    <location>
        <begin position="428"/>
        <end position="580"/>
    </location>
</feature>
<feature type="transmembrane region" description="Helical" evidence="13">
    <location>
        <begin position="447"/>
        <end position="471"/>
    </location>
</feature>
<comment type="similarity">
    <text evidence="11">Belongs to the Ca(2+):cation antiporter (CaCA) (TC 2.A.19) family. Cation/calcium exchanger (CCX) subfamily.</text>
</comment>
<sequence length="595" mass="65372">MAITNNMSLSLSKRMFFTLFFNTSFLLLFCVFLVNHFQSSERVFLKSKNNNNNHFSIGGVSDDEDCKSFHSLSDYKAKCFYLKSNNPCVSQGYVDYLYLFYCKFGRFPFLGHTLLFLWLLVLFYLLANTASEYFCPSLDKLSKILRLSPTIAGVTLLSLGNGASDVFATLVSFKGSGTQDIGFNTVLGGASFVSCVVVGIISISVRHRGIKVKKSALLRDVCFLLLVLVCLLTVFLNGEINVVEAIGFCLMYVVYVIVVYVSSSKRKKGVFEDDDDDDSISSHANGNGNDLGVPLLGWMEKGKVHSTPNEAHHECEFKIENNCCSEKKSSICRMLLRVLDMPLYLPRRLTIPVVCEERWSKLYAVSSAMLAPLLLSILWIPINENSFSNSSTLIVYGIGTLVGIILGLIAFFTTNASSPPKKGLLPWLAAGFVMSVTWSYISAQELVGLLISLGFICGVNPSILGLTVLAWGNSLGDLVTNLTMALNGGPEGTQIAISGCYAGPIFNTVVGLGLSLVTTTWCEYPSSIVITRDPYLWETLALLVVGLIWSLVVLIRRDMKLDAILGGGLLAIYFISLVLRLIQTLGSLQFKDMIV</sequence>
<dbReference type="GO" id="GO:0016020">
    <property type="term" value="C:membrane"/>
    <property type="evidence" value="ECO:0007669"/>
    <property type="project" value="UniProtKB-SubCell"/>
</dbReference>
<feature type="transmembrane region" description="Helical" evidence="13">
    <location>
        <begin position="107"/>
        <end position="127"/>
    </location>
</feature>
<evidence type="ECO:0000259" key="14">
    <source>
        <dbReference type="Pfam" id="PF01699"/>
    </source>
</evidence>
<keyword evidence="2" id="KW-0813">Transport</keyword>
<dbReference type="InterPro" id="IPR044880">
    <property type="entry name" value="NCX_ion-bd_dom_sf"/>
</dbReference>
<evidence type="ECO:0000256" key="1">
    <source>
        <dbReference type="ARBA" id="ARBA00004141"/>
    </source>
</evidence>
<dbReference type="RefSeq" id="XP_004493219.1">
    <property type="nucleotide sequence ID" value="XM_004493162.3"/>
</dbReference>
<keyword evidence="6" id="KW-0630">Potassium</keyword>
<accession>A0A1S2XR42</accession>
<dbReference type="eggNOG" id="KOG2399">
    <property type="taxonomic scope" value="Eukaryota"/>
</dbReference>
<dbReference type="GO" id="GO:0006813">
    <property type="term" value="P:potassium ion transport"/>
    <property type="evidence" value="ECO:0007669"/>
    <property type="project" value="UniProtKB-KW"/>
</dbReference>
<evidence type="ECO:0000256" key="4">
    <source>
        <dbReference type="ARBA" id="ARBA00022538"/>
    </source>
</evidence>